<dbReference type="PANTHER" id="PTHR34512:SF30">
    <property type="entry name" value="OUTER MEMBRANE PROTEIN ASSEMBLY FACTOR BAMB"/>
    <property type="match status" value="1"/>
</dbReference>
<dbReference type="Gene3D" id="2.130.10.10">
    <property type="entry name" value="YVTN repeat-like/Quinoprotein amine dehydrogenase"/>
    <property type="match status" value="1"/>
</dbReference>
<reference evidence="3 4" key="1">
    <citation type="journal article" date="2014" name="Int. J. Syst. Evol. Microbiol.">
        <title>Carboxylicivirga gen. nov. in the family Marinilabiliaceae with two novel species, Carboxylicivirga mesophila sp. nov. and Carboxylicivirga taeanensis sp. nov., and reclassification of Cytophaga fermentans as Saccharicrinis fermentans gen. nov., comb. nov.</title>
        <authorList>
            <person name="Yang S.H."/>
            <person name="Seo H.S."/>
            <person name="Woo J.H."/>
            <person name="Oh H.M."/>
            <person name="Jang H."/>
            <person name="Lee J.H."/>
            <person name="Kim S.J."/>
            <person name="Kwon K.K."/>
        </authorList>
    </citation>
    <scope>NUCLEOTIDE SEQUENCE [LARGE SCALE GENOMIC DNA]</scope>
    <source>
        <strain evidence="3 4">JCM 18290</strain>
    </source>
</reference>
<comment type="caution">
    <text evidence="3">The sequence shown here is derived from an EMBL/GenBank/DDBJ whole genome shotgun (WGS) entry which is preliminary data.</text>
</comment>
<dbReference type="InterPro" id="IPR011047">
    <property type="entry name" value="Quinoprotein_ADH-like_sf"/>
</dbReference>
<organism evidence="3 4">
    <name type="scientific">Carboxylicivirga mesophila</name>
    <dbReference type="NCBI Taxonomy" id="1166478"/>
    <lineage>
        <taxon>Bacteria</taxon>
        <taxon>Pseudomonadati</taxon>
        <taxon>Bacteroidota</taxon>
        <taxon>Bacteroidia</taxon>
        <taxon>Marinilabiliales</taxon>
        <taxon>Marinilabiliaceae</taxon>
        <taxon>Carboxylicivirga</taxon>
    </lineage>
</organism>
<dbReference type="Pfam" id="PF13360">
    <property type="entry name" value="PQQ_2"/>
    <property type="match status" value="1"/>
</dbReference>
<feature type="signal peptide" evidence="1">
    <location>
        <begin position="1"/>
        <end position="18"/>
    </location>
</feature>
<keyword evidence="4" id="KW-1185">Reference proteome</keyword>
<accession>A0ABS5KGP5</accession>
<proteinExistence type="predicted"/>
<evidence type="ECO:0000313" key="4">
    <source>
        <dbReference type="Proteomes" id="UP000721861"/>
    </source>
</evidence>
<dbReference type="Proteomes" id="UP000721861">
    <property type="component" value="Unassembled WGS sequence"/>
</dbReference>
<evidence type="ECO:0000313" key="3">
    <source>
        <dbReference type="EMBL" id="MBS2213676.1"/>
    </source>
</evidence>
<dbReference type="InterPro" id="IPR002372">
    <property type="entry name" value="PQQ_rpt_dom"/>
</dbReference>
<dbReference type="SUPFAM" id="SSF50998">
    <property type="entry name" value="Quinoprotein alcohol dehydrogenase-like"/>
    <property type="match status" value="1"/>
</dbReference>
<feature type="chain" id="PRO_5047330261" evidence="1">
    <location>
        <begin position="19"/>
        <end position="637"/>
    </location>
</feature>
<dbReference type="InterPro" id="IPR015943">
    <property type="entry name" value="WD40/YVTN_repeat-like_dom_sf"/>
</dbReference>
<gene>
    <name evidence="3" type="ORF">KEM09_19865</name>
</gene>
<evidence type="ECO:0000256" key="1">
    <source>
        <dbReference type="SAM" id="SignalP"/>
    </source>
</evidence>
<protein>
    <submittedName>
        <fullName evidence="3">PQQ-binding-like beta-propeller repeat protein</fullName>
    </submittedName>
</protein>
<dbReference type="EMBL" id="JAGUCN010000032">
    <property type="protein sequence ID" value="MBS2213676.1"/>
    <property type="molecule type" value="Genomic_DNA"/>
</dbReference>
<dbReference type="PANTHER" id="PTHR34512">
    <property type="entry name" value="CELL SURFACE PROTEIN"/>
    <property type="match status" value="1"/>
</dbReference>
<feature type="domain" description="Pyrrolo-quinoline quinone repeat" evidence="2">
    <location>
        <begin position="154"/>
        <end position="362"/>
    </location>
</feature>
<dbReference type="RefSeq" id="WP_212231188.1">
    <property type="nucleotide sequence ID" value="NZ_JAGUCN010000032.1"/>
</dbReference>
<name>A0ABS5KGP5_9BACT</name>
<keyword evidence="1" id="KW-0732">Signal</keyword>
<evidence type="ECO:0000259" key="2">
    <source>
        <dbReference type="Pfam" id="PF13360"/>
    </source>
</evidence>
<sequence>MKKLTLLCMLVMSIAVFASKQPDWKLPIDGKPVAIFKHNFTGIPVIETSRYYYGVNYVEQSILWAVEKPYQDETVKALTDATAMVGATEAQEDESGFVEIPMTPFVNIHNKLADVGTGNILIGNPGDEFIAIIEHDIIPELYKILIKVKSINNANVLYCIDLEKRQVDWKQTLSTTEDNKNISKMVSVAMQSMFSTFAPKVTAQKEIVYKNDNDLLLINSSNGEIIWKNECKPGTFFLDNKQETLVVVKQASTAGSLTGMSASSFGKTIFALDLKNGKELWKKPVKLDNKFTMHTNFDDKHFVCAHNKGINIYNYQTGETLWKKDYETKRVQEINIKPEGVEVFYGNEIMLVDAGTGKKAWKKPIKFDDVPEDDEGDMIKKDYQKGTFIMGASFVGLFNKETGKKIWKMGVSAEAKAAFDERNTKVAILDGKKFYLFNPNTVEKKPEKIKLDIEKPEEIVGFETFDSGYFITGMNEYIMLDKNCGVMSANYFKPLKTDRLLKAALMATSVASGIGGAEWTATDSQGNTASGGVFTSRENAKQLQQTSQATYEAYSKLRQQAKLRGASRSGKDYACFLKGEKTDAGDKMSIIKVDKKSGKEVDAFNFGDNRKVIFELDNTANYLYYFDETNVNVYNLN</sequence>